<keyword evidence="3" id="KW-1185">Reference proteome</keyword>
<reference evidence="2" key="2">
    <citation type="submission" date="2021-09" db="EMBL/GenBank/DDBJ databases">
        <authorList>
            <person name="Jia N."/>
            <person name="Wang J."/>
            <person name="Shi W."/>
            <person name="Du L."/>
            <person name="Sun Y."/>
            <person name="Zhan W."/>
            <person name="Jiang J."/>
            <person name="Wang Q."/>
            <person name="Zhang B."/>
            <person name="Ji P."/>
            <person name="Sakyi L.B."/>
            <person name="Cui X."/>
            <person name="Yuan T."/>
            <person name="Jiang B."/>
            <person name="Yang W."/>
            <person name="Lam T.T.-Y."/>
            <person name="Chang Q."/>
            <person name="Ding S."/>
            <person name="Wang X."/>
            <person name="Zhu J."/>
            <person name="Ruan X."/>
            <person name="Zhao L."/>
            <person name="Wei J."/>
            <person name="Que T."/>
            <person name="Du C."/>
            <person name="Cheng J."/>
            <person name="Dai P."/>
            <person name="Han X."/>
            <person name="Huang E."/>
            <person name="Gao Y."/>
            <person name="Liu J."/>
            <person name="Shao H."/>
            <person name="Ye R."/>
            <person name="Li L."/>
            <person name="Wei W."/>
            <person name="Wang X."/>
            <person name="Wang C."/>
            <person name="Huo Q."/>
            <person name="Li W."/>
            <person name="Guo W."/>
            <person name="Chen H."/>
            <person name="Chen S."/>
            <person name="Zhou L."/>
            <person name="Zhou L."/>
            <person name="Ni X."/>
            <person name="Tian J."/>
            <person name="Zhou Y."/>
            <person name="Sheng Y."/>
            <person name="Liu T."/>
            <person name="Pan Y."/>
            <person name="Xia L."/>
            <person name="Li J."/>
            <person name="Zhao F."/>
            <person name="Cao W."/>
        </authorList>
    </citation>
    <scope>NUCLEOTIDE SEQUENCE</scope>
    <source>
        <strain evidence="2">Rmic-2018</strain>
        <tissue evidence="2">Larvae</tissue>
    </source>
</reference>
<comment type="caution">
    <text evidence="2">The sequence shown here is derived from an EMBL/GenBank/DDBJ whole genome shotgun (WGS) entry which is preliminary data.</text>
</comment>
<accession>A0A9J6F9Y7</accession>
<feature type="compositionally biased region" description="Basic residues" evidence="1">
    <location>
        <begin position="32"/>
        <end position="43"/>
    </location>
</feature>
<sequence length="248" mass="27888">MKLEEARGQEERRKAEEGTQRHSRPDGVQDRSRRKSKHRSRSRGRSEFFPQLTPLEKPGVSHKAPHDGGDCAQEKSKSTGPQRLHGGDDGEKCGEEVDDEMLIWASTERGECLLARVRRQPSRRTAEAWLYLRTADGHSYVLPSGRQSTTDSSQQGVYAASGLRLEQLVPMRRWRVAFNGLLRLLDEVDGYTQHVFCTGSVSVDSETPRELFLWGFRIRSIGGGGDNEPPTTGYLEVYGNRANSLHIP</sequence>
<dbReference type="VEuPathDB" id="VectorBase:LOC119161243"/>
<feature type="compositionally biased region" description="Basic and acidic residues" evidence="1">
    <location>
        <begin position="1"/>
        <end position="31"/>
    </location>
</feature>
<organism evidence="2 3">
    <name type="scientific">Rhipicephalus microplus</name>
    <name type="common">Cattle tick</name>
    <name type="synonym">Boophilus microplus</name>
    <dbReference type="NCBI Taxonomy" id="6941"/>
    <lineage>
        <taxon>Eukaryota</taxon>
        <taxon>Metazoa</taxon>
        <taxon>Ecdysozoa</taxon>
        <taxon>Arthropoda</taxon>
        <taxon>Chelicerata</taxon>
        <taxon>Arachnida</taxon>
        <taxon>Acari</taxon>
        <taxon>Parasitiformes</taxon>
        <taxon>Ixodida</taxon>
        <taxon>Ixodoidea</taxon>
        <taxon>Ixodidae</taxon>
        <taxon>Rhipicephalinae</taxon>
        <taxon>Rhipicephalus</taxon>
        <taxon>Boophilus</taxon>
    </lineage>
</organism>
<protein>
    <submittedName>
        <fullName evidence="2">Uncharacterized protein</fullName>
    </submittedName>
</protein>
<reference evidence="2" key="1">
    <citation type="journal article" date="2020" name="Cell">
        <title>Large-Scale Comparative Analyses of Tick Genomes Elucidate Their Genetic Diversity and Vector Capacities.</title>
        <authorList>
            <consortium name="Tick Genome and Microbiome Consortium (TIGMIC)"/>
            <person name="Jia N."/>
            <person name="Wang J."/>
            <person name="Shi W."/>
            <person name="Du L."/>
            <person name="Sun Y."/>
            <person name="Zhan W."/>
            <person name="Jiang J.F."/>
            <person name="Wang Q."/>
            <person name="Zhang B."/>
            <person name="Ji P."/>
            <person name="Bell-Sakyi L."/>
            <person name="Cui X.M."/>
            <person name="Yuan T.T."/>
            <person name="Jiang B.G."/>
            <person name="Yang W.F."/>
            <person name="Lam T.T."/>
            <person name="Chang Q.C."/>
            <person name="Ding S.J."/>
            <person name="Wang X.J."/>
            <person name="Zhu J.G."/>
            <person name="Ruan X.D."/>
            <person name="Zhao L."/>
            <person name="Wei J.T."/>
            <person name="Ye R.Z."/>
            <person name="Que T.C."/>
            <person name="Du C.H."/>
            <person name="Zhou Y.H."/>
            <person name="Cheng J.X."/>
            <person name="Dai P.F."/>
            <person name="Guo W.B."/>
            <person name="Han X.H."/>
            <person name="Huang E.J."/>
            <person name="Li L.F."/>
            <person name="Wei W."/>
            <person name="Gao Y.C."/>
            <person name="Liu J.Z."/>
            <person name="Shao H.Z."/>
            <person name="Wang X."/>
            <person name="Wang C.C."/>
            <person name="Yang T.C."/>
            <person name="Huo Q.B."/>
            <person name="Li W."/>
            <person name="Chen H.Y."/>
            <person name="Chen S.E."/>
            <person name="Zhou L.G."/>
            <person name="Ni X.B."/>
            <person name="Tian J.H."/>
            <person name="Sheng Y."/>
            <person name="Liu T."/>
            <person name="Pan Y.S."/>
            <person name="Xia L.Y."/>
            <person name="Li J."/>
            <person name="Zhao F."/>
            <person name="Cao W.C."/>
        </authorList>
    </citation>
    <scope>NUCLEOTIDE SEQUENCE</scope>
    <source>
        <strain evidence="2">Rmic-2018</strain>
    </source>
</reference>
<dbReference type="EMBL" id="JABSTU010000001">
    <property type="protein sequence ID" value="KAH8042448.1"/>
    <property type="molecule type" value="Genomic_DNA"/>
</dbReference>
<evidence type="ECO:0000313" key="2">
    <source>
        <dbReference type="EMBL" id="KAH8042448.1"/>
    </source>
</evidence>
<dbReference type="AlphaFoldDB" id="A0A9J6F9Y7"/>
<evidence type="ECO:0000256" key="1">
    <source>
        <dbReference type="SAM" id="MobiDB-lite"/>
    </source>
</evidence>
<gene>
    <name evidence="2" type="ORF">HPB51_023458</name>
</gene>
<dbReference type="VEuPathDB" id="VectorBase:LOC119177887"/>
<evidence type="ECO:0000313" key="3">
    <source>
        <dbReference type="Proteomes" id="UP000821866"/>
    </source>
</evidence>
<feature type="compositionally biased region" description="Basic and acidic residues" evidence="1">
    <location>
        <begin position="64"/>
        <end position="77"/>
    </location>
</feature>
<proteinExistence type="predicted"/>
<dbReference type="Proteomes" id="UP000821866">
    <property type="component" value="Chromosome 1"/>
</dbReference>
<feature type="region of interest" description="Disordered" evidence="1">
    <location>
        <begin position="1"/>
        <end position="93"/>
    </location>
</feature>
<name>A0A9J6F9Y7_RHIMP</name>